<dbReference type="Gene3D" id="3.20.20.60">
    <property type="entry name" value="Phosphoenolpyruvate-binding domains"/>
    <property type="match status" value="1"/>
</dbReference>
<dbReference type="SUPFAM" id="SSF51621">
    <property type="entry name" value="Phosphoenolpyruvate/pyruvate domain"/>
    <property type="match status" value="1"/>
</dbReference>
<dbReference type="PANTHER" id="PTHR30502">
    <property type="entry name" value="2-KETO-3-DEOXY-L-RHAMNONATE ALDOLASE"/>
    <property type="match status" value="1"/>
</dbReference>
<sequence>MSGRLQEALAAKPCVWGGWVVAPTLIGPEEFARAGYDYVGFDVQHGYLDDADVALLLRRLEHVPIATAVRLPSADPAPIGRVLDAGADAVIVAMVESPETASAAVAATRYPPAGVRSFGPLRADIGIDPAAHEDRTSVFAMIETARGLSALDEICAVPGLSGVYVGPADLAISLGENPITALNSPVVLDAISRIHSVASGAGLVPGIHANAGKPGKAMAELGFRMITLASESQALRRGAAAHLEEAQ</sequence>
<evidence type="ECO:0000256" key="2">
    <source>
        <dbReference type="ARBA" id="ARBA00022723"/>
    </source>
</evidence>
<dbReference type="InterPro" id="IPR015813">
    <property type="entry name" value="Pyrv/PenolPyrv_kinase-like_dom"/>
</dbReference>
<name>A0ABT6GRJ2_MYCGU</name>
<feature type="domain" description="HpcH/HpaI aldolase/citrate lyase" evidence="4">
    <location>
        <begin position="29"/>
        <end position="233"/>
    </location>
</feature>
<proteinExistence type="inferred from homology"/>
<dbReference type="EMBL" id="JAKZMO010000011">
    <property type="protein sequence ID" value="MDG5484166.1"/>
    <property type="molecule type" value="Genomic_DNA"/>
</dbReference>
<evidence type="ECO:0000313" key="6">
    <source>
        <dbReference type="Proteomes" id="UP001154266"/>
    </source>
</evidence>
<keyword evidence="6" id="KW-1185">Reference proteome</keyword>
<dbReference type="InterPro" id="IPR005000">
    <property type="entry name" value="Aldolase/citrate-lyase_domain"/>
</dbReference>
<protein>
    <submittedName>
        <fullName evidence="5">Aldolase/citrate lyase family protein</fullName>
    </submittedName>
</protein>
<evidence type="ECO:0000313" key="5">
    <source>
        <dbReference type="EMBL" id="MDG5484166.1"/>
    </source>
</evidence>
<dbReference type="InterPro" id="IPR050251">
    <property type="entry name" value="HpcH-HpaI_aldolase"/>
</dbReference>
<evidence type="ECO:0000256" key="3">
    <source>
        <dbReference type="ARBA" id="ARBA00023239"/>
    </source>
</evidence>
<comment type="similarity">
    <text evidence="1">Belongs to the HpcH/HpaI aldolase family.</text>
</comment>
<comment type="caution">
    <text evidence="5">The sequence shown here is derived from an EMBL/GenBank/DDBJ whole genome shotgun (WGS) entry which is preliminary data.</text>
</comment>
<organism evidence="5 6">
    <name type="scientific">Mycolicibacterium gadium</name>
    <name type="common">Mycobacterium gadium</name>
    <dbReference type="NCBI Taxonomy" id="1794"/>
    <lineage>
        <taxon>Bacteria</taxon>
        <taxon>Bacillati</taxon>
        <taxon>Actinomycetota</taxon>
        <taxon>Actinomycetes</taxon>
        <taxon>Mycobacteriales</taxon>
        <taxon>Mycobacteriaceae</taxon>
        <taxon>Mycolicibacterium</taxon>
    </lineage>
</organism>
<keyword evidence="2" id="KW-0479">Metal-binding</keyword>
<accession>A0ABT6GRJ2</accession>
<dbReference type="GO" id="GO:0016829">
    <property type="term" value="F:lyase activity"/>
    <property type="evidence" value="ECO:0007669"/>
    <property type="project" value="UniProtKB-KW"/>
</dbReference>
<dbReference type="Pfam" id="PF03328">
    <property type="entry name" value="HpcH_HpaI"/>
    <property type="match status" value="1"/>
</dbReference>
<keyword evidence="3 5" id="KW-0456">Lyase</keyword>
<dbReference type="PANTHER" id="PTHR30502:SF0">
    <property type="entry name" value="PHOSPHOENOLPYRUVATE CARBOXYLASE FAMILY PROTEIN"/>
    <property type="match status" value="1"/>
</dbReference>
<reference evidence="5" key="1">
    <citation type="journal article" date="2023" name="Environ. Microbiol.">
        <title>The 2-methylpropene degradation pathway in Mycobacteriaceae family strains.</title>
        <authorList>
            <person name="Helbich S."/>
            <person name="Barrantes I."/>
            <person name="Dos Anjos Borges L.G."/>
            <person name="Pieper D.H."/>
            <person name="Vainshtein Y."/>
            <person name="Sohn K."/>
            <person name="Engesser K.H."/>
        </authorList>
    </citation>
    <scope>NUCLEOTIDE SEQUENCE</scope>
    <source>
        <strain evidence="5">IBE100</strain>
    </source>
</reference>
<dbReference type="RefSeq" id="WP_278221788.1">
    <property type="nucleotide sequence ID" value="NZ_JAKZMO010000011.1"/>
</dbReference>
<dbReference type="Proteomes" id="UP001154266">
    <property type="component" value="Unassembled WGS sequence"/>
</dbReference>
<dbReference type="InterPro" id="IPR040442">
    <property type="entry name" value="Pyrv_kinase-like_dom_sf"/>
</dbReference>
<evidence type="ECO:0000256" key="1">
    <source>
        <dbReference type="ARBA" id="ARBA00005568"/>
    </source>
</evidence>
<evidence type="ECO:0000259" key="4">
    <source>
        <dbReference type="Pfam" id="PF03328"/>
    </source>
</evidence>
<gene>
    <name evidence="5" type="ORF">MNO81_15315</name>
</gene>